<evidence type="ECO:0000313" key="2">
    <source>
        <dbReference type="Proteomes" id="UP001165383"/>
    </source>
</evidence>
<dbReference type="Proteomes" id="UP001165383">
    <property type="component" value="Unassembled WGS sequence"/>
</dbReference>
<dbReference type="Pfam" id="PF07372">
    <property type="entry name" value="DUF1491"/>
    <property type="match status" value="1"/>
</dbReference>
<gene>
    <name evidence="1" type="ORF">LZ518_10770</name>
</gene>
<proteinExistence type="predicted"/>
<dbReference type="RefSeq" id="WP_249915988.1">
    <property type="nucleotide sequence ID" value="NZ_JAMGBB010000001.1"/>
</dbReference>
<sequence length="113" mass="12483">MAERLPAQLEAAALVRRAEAEGGFGTILKRGDNDRGALILLIARRGNHSACLERTLATNGEYRWQIVGPAEGADASALADWSQKRVRFDEDLWLIELDIPHPERFIAETTSQG</sequence>
<dbReference type="EMBL" id="JAMGBB010000001">
    <property type="protein sequence ID" value="MCL6741614.1"/>
    <property type="molecule type" value="Genomic_DNA"/>
</dbReference>
<reference evidence="1" key="1">
    <citation type="submission" date="2022-05" db="EMBL/GenBank/DDBJ databases">
        <authorList>
            <person name="Jo J.-H."/>
            <person name="Im W.-T."/>
        </authorList>
    </citation>
    <scope>NUCLEOTIDE SEQUENCE</scope>
    <source>
        <strain evidence="1">RB56-2</strain>
    </source>
</reference>
<evidence type="ECO:0000313" key="1">
    <source>
        <dbReference type="EMBL" id="MCL6741614.1"/>
    </source>
</evidence>
<name>A0ABT0SBX5_9SPHN</name>
<organism evidence="1 2">
    <name type="scientific">Sphingomonas brevis</name>
    <dbReference type="NCBI Taxonomy" id="2908206"/>
    <lineage>
        <taxon>Bacteria</taxon>
        <taxon>Pseudomonadati</taxon>
        <taxon>Pseudomonadota</taxon>
        <taxon>Alphaproteobacteria</taxon>
        <taxon>Sphingomonadales</taxon>
        <taxon>Sphingomonadaceae</taxon>
        <taxon>Sphingomonas</taxon>
    </lineage>
</organism>
<dbReference type="Gene3D" id="3.40.1530.20">
    <property type="entry name" value="Protein of unknown function (DUF1491)"/>
    <property type="match status" value="1"/>
</dbReference>
<accession>A0ABT0SBX5</accession>
<comment type="caution">
    <text evidence="1">The sequence shown here is derived from an EMBL/GenBank/DDBJ whole genome shotgun (WGS) entry which is preliminary data.</text>
</comment>
<protein>
    <submittedName>
        <fullName evidence="1">DUF1491 family protein</fullName>
    </submittedName>
</protein>
<dbReference type="InterPro" id="IPR009964">
    <property type="entry name" value="DUF1491"/>
</dbReference>
<keyword evidence="2" id="KW-1185">Reference proteome</keyword>